<reference evidence="2 3" key="1">
    <citation type="submission" date="2018-08" db="EMBL/GenBank/DDBJ databases">
        <title>Bacillus jemisoniae sp. nov., Bacillus chryseoplanitiae sp. nov., Bacillus resnikiae sp. nov., and Bacillus frankliniae sp. nov., isolated from Viking spacecraft and associated surfaces.</title>
        <authorList>
            <person name="Seuylemezian A."/>
            <person name="Vaishampayan P."/>
        </authorList>
    </citation>
    <scope>NUCLEOTIDE SEQUENCE [LARGE SCALE GENOMIC DNA]</scope>
    <source>
        <strain evidence="2 3">MA001</strain>
    </source>
</reference>
<dbReference type="EMBL" id="QWVS01000005">
    <property type="protein sequence ID" value="RID88500.1"/>
    <property type="molecule type" value="Genomic_DNA"/>
</dbReference>
<dbReference type="Gene3D" id="3.60.15.10">
    <property type="entry name" value="Ribonuclease Z/Hydroxyacylglutathione hydrolase-like"/>
    <property type="match status" value="1"/>
</dbReference>
<dbReference type="SUPFAM" id="SSF56281">
    <property type="entry name" value="Metallo-hydrolase/oxidoreductase"/>
    <property type="match status" value="1"/>
</dbReference>
<dbReference type="InterPro" id="IPR001279">
    <property type="entry name" value="Metallo-B-lactamas"/>
</dbReference>
<dbReference type="InterPro" id="IPR036388">
    <property type="entry name" value="WH-like_DNA-bd_sf"/>
</dbReference>
<organism evidence="2 3">
    <name type="scientific">Peribacillus asahii</name>
    <dbReference type="NCBI Taxonomy" id="228899"/>
    <lineage>
        <taxon>Bacteria</taxon>
        <taxon>Bacillati</taxon>
        <taxon>Bacillota</taxon>
        <taxon>Bacilli</taxon>
        <taxon>Bacillales</taxon>
        <taxon>Bacillaceae</taxon>
        <taxon>Peribacillus</taxon>
    </lineage>
</organism>
<dbReference type="GO" id="GO:0016787">
    <property type="term" value="F:hydrolase activity"/>
    <property type="evidence" value="ECO:0007669"/>
    <property type="project" value="UniProtKB-KW"/>
</dbReference>
<proteinExistence type="predicted"/>
<dbReference type="InterPro" id="IPR050662">
    <property type="entry name" value="Sec-metab_biosynth-thioest"/>
</dbReference>
<dbReference type="Gene3D" id="1.10.10.10">
    <property type="entry name" value="Winged helix-like DNA-binding domain superfamily/Winged helix DNA-binding domain"/>
    <property type="match status" value="1"/>
</dbReference>
<evidence type="ECO:0000313" key="3">
    <source>
        <dbReference type="Proteomes" id="UP000266016"/>
    </source>
</evidence>
<dbReference type="Pfam" id="PF17778">
    <property type="entry name" value="WHD_BLACT"/>
    <property type="match status" value="1"/>
</dbReference>
<keyword evidence="2" id="KW-0378">Hydrolase</keyword>
<sequence>MKFMPLHNPIKIVRIPISTPTLWPNTTTNCYLIGNKQESILVDAGYDQEITKEELNKALKENDLAIPKSIILTHSHRDHAPGVRQLMDWSPVIYCHPKEKQAILKAIFPVHTVSMLNDGDVIHIADLEIMIIHSPGHTPGMLNLYIPSKQILLAGDNILFEGTTWIGPPEGDMSDYIHTLERLQHLDLAKIGPGHGEWVEHPYKQIEFVLNRRLYRENQIQSLLLKHQQLTSTSLTEMIYEKNIHPSVFEVAKKTTEAHLIKLMKEGKVSLHDSWYSIHS</sequence>
<dbReference type="InterPro" id="IPR041516">
    <property type="entry name" value="LACTB2_WH"/>
</dbReference>
<dbReference type="SMART" id="SM00849">
    <property type="entry name" value="Lactamase_B"/>
    <property type="match status" value="1"/>
</dbReference>
<dbReference type="InterPro" id="IPR036866">
    <property type="entry name" value="RibonucZ/Hydroxyglut_hydro"/>
</dbReference>
<dbReference type="PANTHER" id="PTHR23131:SF0">
    <property type="entry name" value="ENDORIBONUCLEASE LACTB2"/>
    <property type="match status" value="1"/>
</dbReference>
<dbReference type="AlphaFoldDB" id="A0A398BL59"/>
<keyword evidence="3" id="KW-1185">Reference proteome</keyword>
<evidence type="ECO:0000313" key="2">
    <source>
        <dbReference type="EMBL" id="RID88500.1"/>
    </source>
</evidence>
<accession>A0A398BL59</accession>
<protein>
    <submittedName>
        <fullName evidence="2">MBL fold metallo-hydrolase</fullName>
    </submittedName>
</protein>
<name>A0A398BL59_9BACI</name>
<dbReference type="Proteomes" id="UP000266016">
    <property type="component" value="Unassembled WGS sequence"/>
</dbReference>
<dbReference type="PANTHER" id="PTHR23131">
    <property type="entry name" value="ENDORIBONUCLEASE LACTB2"/>
    <property type="match status" value="1"/>
</dbReference>
<comment type="caution">
    <text evidence="2">The sequence shown here is derived from an EMBL/GenBank/DDBJ whole genome shotgun (WGS) entry which is preliminary data.</text>
</comment>
<evidence type="ECO:0000259" key="1">
    <source>
        <dbReference type="SMART" id="SM00849"/>
    </source>
</evidence>
<feature type="domain" description="Metallo-beta-lactamase" evidence="1">
    <location>
        <begin position="27"/>
        <end position="195"/>
    </location>
</feature>
<dbReference type="Pfam" id="PF00753">
    <property type="entry name" value="Lactamase_B"/>
    <property type="match status" value="1"/>
</dbReference>
<gene>
    <name evidence="2" type="ORF">D1953_03800</name>
</gene>